<keyword evidence="2 5" id="KW-0413">Isomerase</keyword>
<dbReference type="EC" id="5.4.99.-" evidence="5"/>
<evidence type="ECO:0000256" key="2">
    <source>
        <dbReference type="ARBA" id="ARBA00023235"/>
    </source>
</evidence>
<dbReference type="SUPFAM" id="SSF55120">
    <property type="entry name" value="Pseudouridine synthase"/>
    <property type="match status" value="1"/>
</dbReference>
<evidence type="ECO:0000256" key="3">
    <source>
        <dbReference type="PIRSR" id="PIRSR606225-1"/>
    </source>
</evidence>
<name>A0A0S7WIG0_UNCT6</name>
<dbReference type="Pfam" id="PF01479">
    <property type="entry name" value="S4"/>
    <property type="match status" value="1"/>
</dbReference>
<comment type="function">
    <text evidence="5">Responsible for synthesis of pseudouridine from uracil.</text>
</comment>
<dbReference type="PROSITE" id="PS01129">
    <property type="entry name" value="PSI_RLU"/>
    <property type="match status" value="1"/>
</dbReference>
<dbReference type="CDD" id="cd02869">
    <property type="entry name" value="PseudoU_synth_RluA_like"/>
    <property type="match status" value="1"/>
</dbReference>
<dbReference type="InterPro" id="IPR036986">
    <property type="entry name" value="S4_RNA-bd_sf"/>
</dbReference>
<accession>A0A0S7WIG0</accession>
<dbReference type="GO" id="GO:0000455">
    <property type="term" value="P:enzyme-directed rRNA pseudouridine synthesis"/>
    <property type="evidence" value="ECO:0007669"/>
    <property type="project" value="UniProtKB-ARBA"/>
</dbReference>
<proteinExistence type="inferred from homology"/>
<evidence type="ECO:0000313" key="8">
    <source>
        <dbReference type="Proteomes" id="UP000051124"/>
    </source>
</evidence>
<comment type="caution">
    <text evidence="7">The sequence shown here is derived from an EMBL/GenBank/DDBJ whole genome shotgun (WGS) entry which is preliminary data.</text>
</comment>
<dbReference type="PROSITE" id="PS50889">
    <property type="entry name" value="S4"/>
    <property type="match status" value="1"/>
</dbReference>
<comment type="catalytic activity">
    <reaction evidence="5">
        <text>a uridine in RNA = a pseudouridine in RNA</text>
        <dbReference type="Rhea" id="RHEA:48348"/>
        <dbReference type="Rhea" id="RHEA-COMP:12068"/>
        <dbReference type="Rhea" id="RHEA-COMP:12069"/>
        <dbReference type="ChEBI" id="CHEBI:65314"/>
        <dbReference type="ChEBI" id="CHEBI:65315"/>
    </reaction>
</comment>
<dbReference type="EMBL" id="LIZT01000035">
    <property type="protein sequence ID" value="KPJ49949.1"/>
    <property type="molecule type" value="Genomic_DNA"/>
</dbReference>
<dbReference type="PANTHER" id="PTHR21600:SF44">
    <property type="entry name" value="RIBOSOMAL LARGE SUBUNIT PSEUDOURIDINE SYNTHASE D"/>
    <property type="match status" value="1"/>
</dbReference>
<reference evidence="7 8" key="1">
    <citation type="journal article" date="2015" name="Microbiome">
        <title>Genomic resolution of linkages in carbon, nitrogen, and sulfur cycling among widespread estuary sediment bacteria.</title>
        <authorList>
            <person name="Baker B.J."/>
            <person name="Lazar C.S."/>
            <person name="Teske A.P."/>
            <person name="Dick G.J."/>
        </authorList>
    </citation>
    <scope>NUCLEOTIDE SEQUENCE [LARGE SCALE GENOMIC DNA]</scope>
    <source>
        <strain evidence="7">DG_26</strain>
    </source>
</reference>
<evidence type="ECO:0000256" key="1">
    <source>
        <dbReference type="ARBA" id="ARBA00010876"/>
    </source>
</evidence>
<dbReference type="PANTHER" id="PTHR21600">
    <property type="entry name" value="MITOCHONDRIAL RNA PSEUDOURIDINE SYNTHASE"/>
    <property type="match status" value="1"/>
</dbReference>
<dbReference type="Gene3D" id="3.30.2350.10">
    <property type="entry name" value="Pseudouridine synthase"/>
    <property type="match status" value="1"/>
</dbReference>
<dbReference type="InterPro" id="IPR006224">
    <property type="entry name" value="PsdUridine_synth_RluA-like_CS"/>
</dbReference>
<dbReference type="Proteomes" id="UP000051124">
    <property type="component" value="Unassembled WGS sequence"/>
</dbReference>
<dbReference type="AlphaFoldDB" id="A0A0S7WIG0"/>
<evidence type="ECO:0000259" key="6">
    <source>
        <dbReference type="SMART" id="SM00363"/>
    </source>
</evidence>
<dbReference type="CDD" id="cd00165">
    <property type="entry name" value="S4"/>
    <property type="match status" value="1"/>
</dbReference>
<dbReference type="InterPro" id="IPR006225">
    <property type="entry name" value="PsdUridine_synth_RluC/D"/>
</dbReference>
<dbReference type="NCBIfam" id="TIGR00005">
    <property type="entry name" value="rluA_subfam"/>
    <property type="match status" value="1"/>
</dbReference>
<dbReference type="InterPro" id="IPR050188">
    <property type="entry name" value="RluA_PseudoU_synthase"/>
</dbReference>
<evidence type="ECO:0000256" key="5">
    <source>
        <dbReference type="RuleBase" id="RU362028"/>
    </source>
</evidence>
<dbReference type="InterPro" id="IPR020103">
    <property type="entry name" value="PsdUridine_synth_cat_dom_sf"/>
</dbReference>
<dbReference type="SUPFAM" id="SSF55174">
    <property type="entry name" value="Alpha-L RNA-binding motif"/>
    <property type="match status" value="1"/>
</dbReference>
<feature type="domain" description="RNA-binding S4" evidence="6">
    <location>
        <begin position="16"/>
        <end position="80"/>
    </location>
</feature>
<gene>
    <name evidence="7" type="ORF">AMJ40_04360</name>
</gene>
<dbReference type="InterPro" id="IPR002942">
    <property type="entry name" value="S4_RNA-bd"/>
</dbReference>
<dbReference type="GO" id="GO:0003723">
    <property type="term" value="F:RNA binding"/>
    <property type="evidence" value="ECO:0007669"/>
    <property type="project" value="UniProtKB-KW"/>
</dbReference>
<feature type="active site" evidence="3">
    <location>
        <position position="139"/>
    </location>
</feature>
<protein>
    <recommendedName>
        <fullName evidence="5">Pseudouridine synthase</fullName>
        <ecNumber evidence="5">5.4.99.-</ecNumber>
    </recommendedName>
</protein>
<dbReference type="SMART" id="SM00363">
    <property type="entry name" value="S4"/>
    <property type="match status" value="1"/>
</dbReference>
<organism evidence="7 8">
    <name type="scientific">candidate division TA06 bacterium DG_26</name>
    <dbReference type="NCBI Taxonomy" id="1703771"/>
    <lineage>
        <taxon>Bacteria</taxon>
        <taxon>Bacteria division TA06</taxon>
    </lineage>
</organism>
<comment type="similarity">
    <text evidence="1 5">Belongs to the pseudouridine synthase RluA family.</text>
</comment>
<evidence type="ECO:0000313" key="7">
    <source>
        <dbReference type="EMBL" id="KPJ49949.1"/>
    </source>
</evidence>
<dbReference type="GO" id="GO:0120159">
    <property type="term" value="F:rRNA pseudouridine synthase activity"/>
    <property type="evidence" value="ECO:0007669"/>
    <property type="project" value="UniProtKB-ARBA"/>
</dbReference>
<evidence type="ECO:0000256" key="4">
    <source>
        <dbReference type="PROSITE-ProRule" id="PRU00182"/>
    </source>
</evidence>
<keyword evidence="4" id="KW-0694">RNA-binding</keyword>
<sequence length="324" mass="36632">MKIEFKRIVSPKGEEMRLDRYLVVSGLGISRSQIKKLIEDGAVLVNGKQVKPHHKLSRGEEVVCTYERLERPSIEPEDIPLDIVYEDADLIVLNKPAGIVVHPARGNLHHTLVNALLHHCGTLANTGSKTRPGVVHRLDKDTTGLIVFAKTDRASSHLAQQIGKRTMRREYLAVCWGRMHPDSGIIEAPVGRHQIDRRRMSVTPFSSKEATTGYEVVERFRVASLLTLRLKTGRTHQIRVHLSYFGHPVVGDPDYGGRQRDLLLLVGREYRELFQKVLAMMPRQALHAYKLSFSHPVSNKDLTFEAPMPDDMKALVHFLRADNA</sequence>
<dbReference type="Gene3D" id="3.10.290.10">
    <property type="entry name" value="RNA-binding S4 domain"/>
    <property type="match status" value="1"/>
</dbReference>
<dbReference type="InterPro" id="IPR006145">
    <property type="entry name" value="PsdUridine_synth_RsuA/RluA"/>
</dbReference>
<dbReference type="PATRIC" id="fig|1703771.3.peg.1360"/>
<dbReference type="Pfam" id="PF00849">
    <property type="entry name" value="PseudoU_synth_2"/>
    <property type="match status" value="1"/>
</dbReference>